<dbReference type="NCBIfam" id="TIGR03927">
    <property type="entry name" value="T7SS_EssA_Firm"/>
    <property type="match status" value="1"/>
</dbReference>
<proteinExistence type="inferred from homology"/>
<gene>
    <name evidence="9" type="ORF">GCM10011409_10310</name>
</gene>
<evidence type="ECO:0000313" key="9">
    <source>
        <dbReference type="EMBL" id="GGB34801.1"/>
    </source>
</evidence>
<dbReference type="Proteomes" id="UP000621492">
    <property type="component" value="Unassembled WGS sequence"/>
</dbReference>
<dbReference type="Pfam" id="PF10661">
    <property type="entry name" value="EssA"/>
    <property type="match status" value="1"/>
</dbReference>
<feature type="transmembrane region" description="Helical" evidence="7">
    <location>
        <begin position="140"/>
        <end position="160"/>
    </location>
</feature>
<protein>
    <recommendedName>
        <fullName evidence="11">ESAT-6 secretion machinery protein EssA</fullName>
    </recommendedName>
</protein>
<dbReference type="RefSeq" id="WP_088052164.1">
    <property type="nucleotide sequence ID" value="NZ_BMJD01000005.1"/>
</dbReference>
<evidence type="ECO:0000256" key="1">
    <source>
        <dbReference type="ARBA" id="ARBA00004162"/>
    </source>
</evidence>
<evidence type="ECO:0000256" key="3">
    <source>
        <dbReference type="ARBA" id="ARBA00022475"/>
    </source>
</evidence>
<comment type="similarity">
    <text evidence="2">Belongs to the EssA family.</text>
</comment>
<sequence>MNVLQKLIKLVSTGIFCLLLMLPFQASAADSPKKNGELEWKLDRIIQNESGDNRRNTATELEKTFPDLFKEETTSVIEEKQVESTESIEKLGESLFTMESEGNTTIKKLENALFTSEYTAPTTSSEKAQEEQESSWLNNALVAGLTGLVCVVFGGIYIMMRKLSD</sequence>
<dbReference type="InterPro" id="IPR018920">
    <property type="entry name" value="EssA/YueC"/>
</dbReference>
<accession>A0A9W5X4Y3</accession>
<evidence type="ECO:0000256" key="8">
    <source>
        <dbReference type="SAM" id="SignalP"/>
    </source>
</evidence>
<keyword evidence="8" id="KW-0732">Signal</keyword>
<organism evidence="9 10">
    <name type="scientific">Lentibacillus populi</name>
    <dbReference type="NCBI Taxonomy" id="1827502"/>
    <lineage>
        <taxon>Bacteria</taxon>
        <taxon>Bacillati</taxon>
        <taxon>Bacillota</taxon>
        <taxon>Bacilli</taxon>
        <taxon>Bacillales</taxon>
        <taxon>Bacillaceae</taxon>
        <taxon>Lentibacillus</taxon>
    </lineage>
</organism>
<reference evidence="9" key="2">
    <citation type="submission" date="2020-09" db="EMBL/GenBank/DDBJ databases">
        <authorList>
            <person name="Sun Q."/>
            <person name="Zhou Y."/>
        </authorList>
    </citation>
    <scope>NUCLEOTIDE SEQUENCE</scope>
    <source>
        <strain evidence="9">CGMCC 1.15454</strain>
    </source>
</reference>
<reference evidence="9" key="1">
    <citation type="journal article" date="2014" name="Int. J. Syst. Evol. Microbiol.">
        <title>Complete genome sequence of Corynebacterium casei LMG S-19264T (=DSM 44701T), isolated from a smear-ripened cheese.</title>
        <authorList>
            <consortium name="US DOE Joint Genome Institute (JGI-PGF)"/>
            <person name="Walter F."/>
            <person name="Albersmeier A."/>
            <person name="Kalinowski J."/>
            <person name="Ruckert C."/>
        </authorList>
    </citation>
    <scope>NUCLEOTIDE SEQUENCE</scope>
    <source>
        <strain evidence="9">CGMCC 1.15454</strain>
    </source>
</reference>
<keyword evidence="3" id="KW-1003">Cell membrane</keyword>
<comment type="subcellular location">
    <subcellularLocation>
        <location evidence="1">Cell membrane</location>
        <topology evidence="1">Single-pass membrane protein</topology>
    </subcellularLocation>
</comment>
<feature type="chain" id="PRO_5040944427" description="ESAT-6 secretion machinery protein EssA" evidence="8">
    <location>
        <begin position="29"/>
        <end position="165"/>
    </location>
</feature>
<keyword evidence="6 7" id="KW-0472">Membrane</keyword>
<feature type="signal peptide" evidence="8">
    <location>
        <begin position="1"/>
        <end position="28"/>
    </location>
</feature>
<evidence type="ECO:0000256" key="7">
    <source>
        <dbReference type="SAM" id="Phobius"/>
    </source>
</evidence>
<dbReference type="GO" id="GO:0005886">
    <property type="term" value="C:plasma membrane"/>
    <property type="evidence" value="ECO:0007669"/>
    <property type="project" value="UniProtKB-SubCell"/>
</dbReference>
<dbReference type="InterPro" id="IPR034026">
    <property type="entry name" value="EssA"/>
</dbReference>
<evidence type="ECO:0000256" key="4">
    <source>
        <dbReference type="ARBA" id="ARBA00022692"/>
    </source>
</evidence>
<dbReference type="AlphaFoldDB" id="A0A9W5X4Y3"/>
<dbReference type="EMBL" id="BMJD01000005">
    <property type="protein sequence ID" value="GGB34801.1"/>
    <property type="molecule type" value="Genomic_DNA"/>
</dbReference>
<keyword evidence="5 7" id="KW-1133">Transmembrane helix</keyword>
<name>A0A9W5X4Y3_9BACI</name>
<keyword evidence="10" id="KW-1185">Reference proteome</keyword>
<evidence type="ECO:0000256" key="5">
    <source>
        <dbReference type="ARBA" id="ARBA00022989"/>
    </source>
</evidence>
<evidence type="ECO:0000256" key="2">
    <source>
        <dbReference type="ARBA" id="ARBA00008570"/>
    </source>
</evidence>
<evidence type="ECO:0000256" key="6">
    <source>
        <dbReference type="ARBA" id="ARBA00023136"/>
    </source>
</evidence>
<keyword evidence="4 7" id="KW-0812">Transmembrane</keyword>
<evidence type="ECO:0000313" key="10">
    <source>
        <dbReference type="Proteomes" id="UP000621492"/>
    </source>
</evidence>
<evidence type="ECO:0008006" key="11">
    <source>
        <dbReference type="Google" id="ProtNLM"/>
    </source>
</evidence>
<comment type="caution">
    <text evidence="9">The sequence shown here is derived from an EMBL/GenBank/DDBJ whole genome shotgun (WGS) entry which is preliminary data.</text>
</comment>